<gene>
    <name evidence="2" type="ORF">ODALV1_LOCUS9440</name>
</gene>
<dbReference type="PANTHER" id="PTHR31013">
    <property type="entry name" value="THAUMATIN FAMILY PROTEIN-RELATED"/>
    <property type="match status" value="1"/>
</dbReference>
<dbReference type="EMBL" id="CAXLJM020000028">
    <property type="protein sequence ID" value="CAL8096757.1"/>
    <property type="molecule type" value="Genomic_DNA"/>
</dbReference>
<dbReference type="PANTHER" id="PTHR31013:SF12">
    <property type="entry name" value="PATHOGENESIS-RELATED PROTEIN 5-LIKE"/>
    <property type="match status" value="1"/>
</dbReference>
<reference evidence="2 3" key="1">
    <citation type="submission" date="2024-08" db="EMBL/GenBank/DDBJ databases">
        <authorList>
            <person name="Cucini C."/>
            <person name="Frati F."/>
        </authorList>
    </citation>
    <scope>NUCLEOTIDE SEQUENCE [LARGE SCALE GENOMIC DNA]</scope>
</reference>
<dbReference type="InterPro" id="IPR037176">
    <property type="entry name" value="Osmotin/thaumatin-like_sf"/>
</dbReference>
<evidence type="ECO:0008006" key="4">
    <source>
        <dbReference type="Google" id="ProtNLM"/>
    </source>
</evidence>
<dbReference type="SMART" id="SM00205">
    <property type="entry name" value="THN"/>
    <property type="match status" value="1"/>
</dbReference>
<dbReference type="Proteomes" id="UP001642540">
    <property type="component" value="Unassembled WGS sequence"/>
</dbReference>
<comment type="caution">
    <text evidence="2">The sequence shown here is derived from an EMBL/GenBank/DDBJ whole genome shotgun (WGS) entry which is preliminary data.</text>
</comment>
<dbReference type="PIRSF" id="PIRSF002703">
    <property type="entry name" value="Thaumatin"/>
    <property type="match status" value="1"/>
</dbReference>
<feature type="signal peptide" evidence="1">
    <location>
        <begin position="1"/>
        <end position="23"/>
    </location>
</feature>
<dbReference type="InterPro" id="IPR001938">
    <property type="entry name" value="Thaumatin"/>
</dbReference>
<organism evidence="2 3">
    <name type="scientific">Orchesella dallaii</name>
    <dbReference type="NCBI Taxonomy" id="48710"/>
    <lineage>
        <taxon>Eukaryota</taxon>
        <taxon>Metazoa</taxon>
        <taxon>Ecdysozoa</taxon>
        <taxon>Arthropoda</taxon>
        <taxon>Hexapoda</taxon>
        <taxon>Collembola</taxon>
        <taxon>Entomobryomorpha</taxon>
        <taxon>Entomobryoidea</taxon>
        <taxon>Orchesellidae</taxon>
        <taxon>Orchesellinae</taxon>
        <taxon>Orchesella</taxon>
    </lineage>
</organism>
<dbReference type="PRINTS" id="PR00347">
    <property type="entry name" value="THAUMATIN"/>
</dbReference>
<keyword evidence="1" id="KW-0732">Signal</keyword>
<name>A0ABP1QB97_9HEXA</name>
<evidence type="ECO:0000313" key="3">
    <source>
        <dbReference type="Proteomes" id="UP001642540"/>
    </source>
</evidence>
<evidence type="ECO:0000313" key="2">
    <source>
        <dbReference type="EMBL" id="CAL8096757.1"/>
    </source>
</evidence>
<sequence length="240" mass="26538">MDNSLWSGTLILLFLSFGTLVYGNHPFTVINRCSQTIWVGTFGDDDIPAGGSFKLDPNQRQSFTAIRGWTSGRVWGKTGCDSNGRNCKTGEAPRGGRTTLQAVTLAEFGLDKWQGMDFYDISLVDGFNLPISIKPTGTKGDSNCRVQACNFNFGVCPNNFKEYGPNGQIVACKSACTATREDQYCCPSSRVPESQCRPSQYSEIFKRQCPDAYTWAYDYKDSDRNCRGNPVSGYEITFCG</sequence>
<evidence type="ECO:0000256" key="1">
    <source>
        <dbReference type="SAM" id="SignalP"/>
    </source>
</evidence>
<accession>A0ABP1QB97</accession>
<dbReference type="PROSITE" id="PS51367">
    <property type="entry name" value="THAUMATIN_2"/>
    <property type="match status" value="1"/>
</dbReference>
<protein>
    <recommendedName>
        <fullName evidence="4">Pathogenesis-related protein 5</fullName>
    </recommendedName>
</protein>
<keyword evidence="3" id="KW-1185">Reference proteome</keyword>
<proteinExistence type="predicted"/>
<dbReference type="SUPFAM" id="SSF49870">
    <property type="entry name" value="Osmotin, thaumatin-like protein"/>
    <property type="match status" value="1"/>
</dbReference>
<dbReference type="Gene3D" id="2.60.110.10">
    <property type="entry name" value="Thaumatin"/>
    <property type="match status" value="1"/>
</dbReference>
<dbReference type="Pfam" id="PF00314">
    <property type="entry name" value="Thaumatin"/>
    <property type="match status" value="1"/>
</dbReference>
<feature type="chain" id="PRO_5045981224" description="Pathogenesis-related protein 5" evidence="1">
    <location>
        <begin position="24"/>
        <end position="240"/>
    </location>
</feature>